<gene>
    <name evidence="2" type="ORF">G127AT_04220</name>
</gene>
<sequence length="277" mass="31483">MSGKLPITVLVQTKSEAASIGDCVDALTDFDEVIVVDSLSEDGTADIARRHGARVVDFDWDGRYPKKKQWQLENVETRNEWVLMLDADESPTPELVDALRREFSSGPVHDAYDVRLSYVFAGRELRYGHRVVKRCLLRRGRARFDPVDDLEATGAGEVEGHYQPRVDGSIGSVSGRLTHHDRDPVGKWFERHNRYSDWEAHLRIRPGTRAAVASSRSRQGRIFDRIPFKPAAFFVYDYVVRLGFLDGRAGLDYAIALSTYYWQIGLKVRELRRSIGG</sequence>
<dbReference type="RefSeq" id="WP_210900243.1">
    <property type="nucleotide sequence ID" value="NZ_CP071696.1"/>
</dbReference>
<name>A0A975FP34_9MICO</name>
<dbReference type="CDD" id="cd02511">
    <property type="entry name" value="Beta4Glucosyltransferase"/>
    <property type="match status" value="1"/>
</dbReference>
<feature type="domain" description="Glycosyltransferase 2-like" evidence="1">
    <location>
        <begin position="8"/>
        <end position="131"/>
    </location>
</feature>
<dbReference type="InterPro" id="IPR001173">
    <property type="entry name" value="Glyco_trans_2-like"/>
</dbReference>
<dbReference type="Proteomes" id="UP000671914">
    <property type="component" value="Chromosome"/>
</dbReference>
<dbReference type="SUPFAM" id="SSF53448">
    <property type="entry name" value="Nucleotide-diphospho-sugar transferases"/>
    <property type="match status" value="1"/>
</dbReference>
<evidence type="ECO:0000313" key="3">
    <source>
        <dbReference type="Proteomes" id="UP000671914"/>
    </source>
</evidence>
<keyword evidence="3" id="KW-1185">Reference proteome</keyword>
<dbReference type="AlphaFoldDB" id="A0A975FP34"/>
<evidence type="ECO:0000259" key="1">
    <source>
        <dbReference type="Pfam" id="PF00535"/>
    </source>
</evidence>
<organism evidence="2 3">
    <name type="scientific">Agromyces archimandritae</name>
    <dbReference type="NCBI Taxonomy" id="2781962"/>
    <lineage>
        <taxon>Bacteria</taxon>
        <taxon>Bacillati</taxon>
        <taxon>Actinomycetota</taxon>
        <taxon>Actinomycetes</taxon>
        <taxon>Micrococcales</taxon>
        <taxon>Microbacteriaceae</taxon>
        <taxon>Agromyces</taxon>
    </lineage>
</organism>
<dbReference type="PANTHER" id="PTHR43630:SF2">
    <property type="entry name" value="GLYCOSYLTRANSFERASE"/>
    <property type="match status" value="1"/>
</dbReference>
<evidence type="ECO:0000313" key="2">
    <source>
        <dbReference type="EMBL" id="QTX05429.1"/>
    </source>
</evidence>
<accession>A0A975FP34</accession>
<protein>
    <submittedName>
        <fullName evidence="2">Glycosyltransferase family 2 protein</fullName>
    </submittedName>
</protein>
<dbReference type="Gene3D" id="3.90.550.10">
    <property type="entry name" value="Spore Coat Polysaccharide Biosynthesis Protein SpsA, Chain A"/>
    <property type="match status" value="1"/>
</dbReference>
<dbReference type="Pfam" id="PF00535">
    <property type="entry name" value="Glycos_transf_2"/>
    <property type="match status" value="1"/>
</dbReference>
<dbReference type="KEGG" id="aarc:G127AT_04220"/>
<dbReference type="InterPro" id="IPR029044">
    <property type="entry name" value="Nucleotide-diphossugar_trans"/>
</dbReference>
<reference evidence="2" key="1">
    <citation type="submission" date="2021-03" db="EMBL/GenBank/DDBJ databases">
        <title>Agromyces archimandritus sp. nov., isolated from the cockroach Archimandrita tessellata.</title>
        <authorList>
            <person name="Guzman J."/>
            <person name="Ortuzar M."/>
            <person name="Poehlein A."/>
            <person name="Daniel R."/>
            <person name="Trujillo M."/>
            <person name="Vilcinskas A."/>
        </authorList>
    </citation>
    <scope>NUCLEOTIDE SEQUENCE</scope>
    <source>
        <strain evidence="2">G127AT</strain>
    </source>
</reference>
<dbReference type="PANTHER" id="PTHR43630">
    <property type="entry name" value="POLY-BETA-1,6-N-ACETYL-D-GLUCOSAMINE SYNTHASE"/>
    <property type="match status" value="1"/>
</dbReference>
<proteinExistence type="predicted"/>
<dbReference type="EMBL" id="CP071696">
    <property type="protein sequence ID" value="QTX05429.1"/>
    <property type="molecule type" value="Genomic_DNA"/>
</dbReference>